<feature type="compositionally biased region" description="Basic and acidic residues" evidence="1">
    <location>
        <begin position="21"/>
        <end position="31"/>
    </location>
</feature>
<evidence type="ECO:0000313" key="3">
    <source>
        <dbReference type="Proteomes" id="UP001341840"/>
    </source>
</evidence>
<sequence length="111" mass="12597">MCIAERANQVTASGSSLSRRFSSELGDRENEPLMYSRSKKVEEGVVPKSSDEDEFLDGERKKKTAQGQISEDMSNVNNDKNGQSIVRGRRPLRPLTRAYDNCVHIHWQVRS</sequence>
<feature type="region of interest" description="Disordered" evidence="1">
    <location>
        <begin position="1"/>
        <end position="89"/>
    </location>
</feature>
<keyword evidence="3" id="KW-1185">Reference proteome</keyword>
<reference evidence="2 3" key="1">
    <citation type="journal article" date="2023" name="Plants (Basel)">
        <title>Bridging the Gap: Combining Genomics and Transcriptomics Approaches to Understand Stylosanthes scabra, an Orphan Legume from the Brazilian Caatinga.</title>
        <authorList>
            <person name="Ferreira-Neto J.R.C."/>
            <person name="da Silva M.D."/>
            <person name="Binneck E."/>
            <person name="de Melo N.F."/>
            <person name="da Silva R.H."/>
            <person name="de Melo A.L.T.M."/>
            <person name="Pandolfi V."/>
            <person name="Bustamante F.O."/>
            <person name="Brasileiro-Vidal A.C."/>
            <person name="Benko-Iseppon A.M."/>
        </authorList>
    </citation>
    <scope>NUCLEOTIDE SEQUENCE [LARGE SCALE GENOMIC DNA]</scope>
    <source>
        <tissue evidence="2">Leaves</tissue>
    </source>
</reference>
<proteinExistence type="predicted"/>
<dbReference type="EMBL" id="JASCZI010120842">
    <property type="protein sequence ID" value="MED6155594.1"/>
    <property type="molecule type" value="Genomic_DNA"/>
</dbReference>
<protein>
    <submittedName>
        <fullName evidence="2">Uncharacterized protein</fullName>
    </submittedName>
</protein>
<dbReference type="Proteomes" id="UP001341840">
    <property type="component" value="Unassembled WGS sequence"/>
</dbReference>
<feature type="compositionally biased region" description="Polar residues" evidence="1">
    <location>
        <begin position="65"/>
        <end position="84"/>
    </location>
</feature>
<evidence type="ECO:0000313" key="2">
    <source>
        <dbReference type="EMBL" id="MED6155594.1"/>
    </source>
</evidence>
<comment type="caution">
    <text evidence="2">The sequence shown here is derived from an EMBL/GenBank/DDBJ whole genome shotgun (WGS) entry which is preliminary data.</text>
</comment>
<evidence type="ECO:0000256" key="1">
    <source>
        <dbReference type="SAM" id="MobiDB-lite"/>
    </source>
</evidence>
<organism evidence="2 3">
    <name type="scientific">Stylosanthes scabra</name>
    <dbReference type="NCBI Taxonomy" id="79078"/>
    <lineage>
        <taxon>Eukaryota</taxon>
        <taxon>Viridiplantae</taxon>
        <taxon>Streptophyta</taxon>
        <taxon>Embryophyta</taxon>
        <taxon>Tracheophyta</taxon>
        <taxon>Spermatophyta</taxon>
        <taxon>Magnoliopsida</taxon>
        <taxon>eudicotyledons</taxon>
        <taxon>Gunneridae</taxon>
        <taxon>Pentapetalae</taxon>
        <taxon>rosids</taxon>
        <taxon>fabids</taxon>
        <taxon>Fabales</taxon>
        <taxon>Fabaceae</taxon>
        <taxon>Papilionoideae</taxon>
        <taxon>50 kb inversion clade</taxon>
        <taxon>dalbergioids sensu lato</taxon>
        <taxon>Dalbergieae</taxon>
        <taxon>Pterocarpus clade</taxon>
        <taxon>Stylosanthes</taxon>
    </lineage>
</organism>
<gene>
    <name evidence="2" type="ORF">PIB30_006460</name>
</gene>
<accession>A0ABU6U485</accession>
<name>A0ABU6U485_9FABA</name>